<evidence type="ECO:0000256" key="16">
    <source>
        <dbReference type="ARBA" id="ARBA00038848"/>
    </source>
</evidence>
<evidence type="ECO:0000256" key="9">
    <source>
        <dbReference type="ARBA" id="ARBA00022946"/>
    </source>
</evidence>
<keyword evidence="26" id="KW-1185">Reference proteome</keyword>
<keyword evidence="9" id="KW-0809">Transit peptide</keyword>
<evidence type="ECO:0000256" key="18">
    <source>
        <dbReference type="ARBA" id="ARBA00043210"/>
    </source>
</evidence>
<evidence type="ECO:0000256" key="12">
    <source>
        <dbReference type="ARBA" id="ARBA00023273"/>
    </source>
</evidence>
<comment type="catalytic activity">
    <reaction evidence="21">
        <text>decanoyl-CoA + H2O = decanoate + CoA + H(+)</text>
        <dbReference type="Rhea" id="RHEA:40059"/>
        <dbReference type="ChEBI" id="CHEBI:15377"/>
        <dbReference type="ChEBI" id="CHEBI:15378"/>
        <dbReference type="ChEBI" id="CHEBI:27689"/>
        <dbReference type="ChEBI" id="CHEBI:57287"/>
        <dbReference type="ChEBI" id="CHEBI:61430"/>
    </reaction>
    <physiologicalReaction direction="left-to-right" evidence="21">
        <dbReference type="Rhea" id="RHEA:40060"/>
    </physiologicalReaction>
</comment>
<evidence type="ECO:0000256" key="8">
    <source>
        <dbReference type="ARBA" id="ARBA00022832"/>
    </source>
</evidence>
<dbReference type="EC" id="3.1.2.2" evidence="16"/>
<evidence type="ECO:0000256" key="3">
    <source>
        <dbReference type="ARBA" id="ARBA00004632"/>
    </source>
</evidence>
<dbReference type="Pfam" id="PF03061">
    <property type="entry name" value="4HBT"/>
    <property type="match status" value="1"/>
</dbReference>
<evidence type="ECO:0000313" key="25">
    <source>
        <dbReference type="EMBL" id="MDQ0189019.1"/>
    </source>
</evidence>
<keyword evidence="10" id="KW-0443">Lipid metabolism</keyword>
<comment type="catalytic activity">
    <reaction evidence="13">
        <text>(5Z,8Z,11Z,14Z)-eicosatetraenoyl-CoA + H2O = (5Z,8Z,11Z,14Z)-eicosatetraenoate + CoA + H(+)</text>
        <dbReference type="Rhea" id="RHEA:40151"/>
        <dbReference type="ChEBI" id="CHEBI:15377"/>
        <dbReference type="ChEBI" id="CHEBI:15378"/>
        <dbReference type="ChEBI" id="CHEBI:32395"/>
        <dbReference type="ChEBI" id="CHEBI:57287"/>
        <dbReference type="ChEBI" id="CHEBI:57368"/>
    </reaction>
    <physiologicalReaction direction="left-to-right" evidence="13">
        <dbReference type="Rhea" id="RHEA:40152"/>
    </physiologicalReaction>
</comment>
<gene>
    <name evidence="25" type="ORF">J2S03_000833</name>
</gene>
<dbReference type="InterPro" id="IPR029069">
    <property type="entry name" value="HotDog_dom_sf"/>
</dbReference>
<dbReference type="CDD" id="cd03443">
    <property type="entry name" value="PaaI_thioesterase"/>
    <property type="match status" value="1"/>
</dbReference>
<evidence type="ECO:0000256" key="23">
    <source>
        <dbReference type="ARBA" id="ARBA00048180"/>
    </source>
</evidence>
<dbReference type="Proteomes" id="UP001232973">
    <property type="component" value="Unassembled WGS sequence"/>
</dbReference>
<evidence type="ECO:0000256" key="14">
    <source>
        <dbReference type="ARBA" id="ARBA00037002"/>
    </source>
</evidence>
<protein>
    <recommendedName>
        <fullName evidence="17">Acyl-coenzyme A thioesterase THEM4</fullName>
        <ecNumber evidence="16">3.1.2.2</ecNumber>
    </recommendedName>
    <alternativeName>
        <fullName evidence="18">Thioesterase superfamily member 4</fullName>
    </alternativeName>
</protein>
<evidence type="ECO:0000256" key="22">
    <source>
        <dbReference type="ARBA" id="ARBA00048074"/>
    </source>
</evidence>
<dbReference type="EMBL" id="JAUSTP010000003">
    <property type="protein sequence ID" value="MDQ0189019.1"/>
    <property type="molecule type" value="Genomic_DNA"/>
</dbReference>
<comment type="similarity">
    <text evidence="15">Belongs to the THEM4/THEM5 thioesterase family.</text>
</comment>
<keyword evidence="6" id="KW-0053">Apoptosis</keyword>
<evidence type="ECO:0000256" key="21">
    <source>
        <dbReference type="ARBA" id="ARBA00047969"/>
    </source>
</evidence>
<dbReference type="PANTHER" id="PTHR12418:SF19">
    <property type="entry name" value="ACYL-COENZYME A THIOESTERASE THEM4"/>
    <property type="match status" value="1"/>
</dbReference>
<evidence type="ECO:0000256" key="2">
    <source>
        <dbReference type="ARBA" id="ARBA00004496"/>
    </source>
</evidence>
<reference evidence="25 26" key="1">
    <citation type="submission" date="2023-07" db="EMBL/GenBank/DDBJ databases">
        <title>Genomic Encyclopedia of Type Strains, Phase IV (KMG-IV): sequencing the most valuable type-strain genomes for metagenomic binning, comparative biology and taxonomic classification.</title>
        <authorList>
            <person name="Goeker M."/>
        </authorList>
    </citation>
    <scope>NUCLEOTIDE SEQUENCE [LARGE SCALE GENOMIC DNA]</scope>
    <source>
        <strain evidence="25 26">DSM 4006</strain>
    </source>
</reference>
<organism evidence="25 26">
    <name type="scientific">Alicyclobacillus cycloheptanicus</name>
    <dbReference type="NCBI Taxonomy" id="1457"/>
    <lineage>
        <taxon>Bacteria</taxon>
        <taxon>Bacillati</taxon>
        <taxon>Bacillota</taxon>
        <taxon>Bacilli</taxon>
        <taxon>Bacillales</taxon>
        <taxon>Alicyclobacillaceae</taxon>
        <taxon>Alicyclobacillus</taxon>
    </lineage>
</organism>
<evidence type="ECO:0000259" key="24">
    <source>
        <dbReference type="Pfam" id="PF03061"/>
    </source>
</evidence>
<evidence type="ECO:0000256" key="6">
    <source>
        <dbReference type="ARBA" id="ARBA00022703"/>
    </source>
</evidence>
<dbReference type="RefSeq" id="WP_274456391.1">
    <property type="nucleotide sequence ID" value="NZ_CP067097.1"/>
</dbReference>
<evidence type="ECO:0000256" key="10">
    <source>
        <dbReference type="ARBA" id="ARBA00023098"/>
    </source>
</evidence>
<evidence type="ECO:0000313" key="26">
    <source>
        <dbReference type="Proteomes" id="UP001232973"/>
    </source>
</evidence>
<evidence type="ECO:0000256" key="17">
    <source>
        <dbReference type="ARBA" id="ARBA00040123"/>
    </source>
</evidence>
<evidence type="ECO:0000256" key="11">
    <source>
        <dbReference type="ARBA" id="ARBA00023136"/>
    </source>
</evidence>
<dbReference type="PANTHER" id="PTHR12418">
    <property type="entry name" value="ACYL-COENZYME A THIOESTERASE THEM4"/>
    <property type="match status" value="1"/>
</dbReference>
<dbReference type="InterPro" id="IPR006683">
    <property type="entry name" value="Thioestr_dom"/>
</dbReference>
<evidence type="ECO:0000256" key="19">
    <source>
        <dbReference type="ARBA" id="ARBA00047588"/>
    </source>
</evidence>
<accession>A0ABT9XG21</accession>
<name>A0ABT9XG21_9BACL</name>
<dbReference type="SUPFAM" id="SSF54637">
    <property type="entry name" value="Thioesterase/thiol ester dehydrase-isomerase"/>
    <property type="match status" value="1"/>
</dbReference>
<comment type="catalytic activity">
    <reaction evidence="23">
        <text>tetradecanoyl-CoA + H2O = tetradecanoate + CoA + H(+)</text>
        <dbReference type="Rhea" id="RHEA:40119"/>
        <dbReference type="ChEBI" id="CHEBI:15377"/>
        <dbReference type="ChEBI" id="CHEBI:15378"/>
        <dbReference type="ChEBI" id="CHEBI:30807"/>
        <dbReference type="ChEBI" id="CHEBI:57287"/>
        <dbReference type="ChEBI" id="CHEBI:57385"/>
    </reaction>
    <physiologicalReaction direction="left-to-right" evidence="23">
        <dbReference type="Rhea" id="RHEA:40120"/>
    </physiologicalReaction>
</comment>
<evidence type="ECO:0000256" key="13">
    <source>
        <dbReference type="ARBA" id="ARBA00035852"/>
    </source>
</evidence>
<proteinExistence type="inferred from homology"/>
<feature type="domain" description="Thioesterase" evidence="24">
    <location>
        <begin position="44"/>
        <end position="116"/>
    </location>
</feature>
<comment type="subcellular location">
    <subcellularLocation>
        <location evidence="3">Cell projection</location>
        <location evidence="3">Ruffle membrane</location>
    </subcellularLocation>
    <subcellularLocation>
        <location evidence="2">Cytoplasm</location>
    </subcellularLocation>
    <subcellularLocation>
        <location evidence="1">Membrane</location>
        <topology evidence="1">Peripheral membrane protein</topology>
    </subcellularLocation>
</comment>
<keyword evidence="4" id="KW-1003">Cell membrane</keyword>
<comment type="catalytic activity">
    <reaction evidence="19">
        <text>octanoyl-CoA + H2O = octanoate + CoA + H(+)</text>
        <dbReference type="Rhea" id="RHEA:30143"/>
        <dbReference type="ChEBI" id="CHEBI:15377"/>
        <dbReference type="ChEBI" id="CHEBI:15378"/>
        <dbReference type="ChEBI" id="CHEBI:25646"/>
        <dbReference type="ChEBI" id="CHEBI:57287"/>
        <dbReference type="ChEBI" id="CHEBI:57386"/>
    </reaction>
    <physiologicalReaction direction="left-to-right" evidence="19">
        <dbReference type="Rhea" id="RHEA:30144"/>
    </physiologicalReaction>
</comment>
<dbReference type="InterPro" id="IPR052365">
    <property type="entry name" value="THEM4/THEM5_acyl-CoA_thioest"/>
</dbReference>
<evidence type="ECO:0000256" key="20">
    <source>
        <dbReference type="ARBA" id="ARBA00047734"/>
    </source>
</evidence>
<dbReference type="Gene3D" id="3.10.129.10">
    <property type="entry name" value="Hotdog Thioesterase"/>
    <property type="match status" value="1"/>
</dbReference>
<keyword evidence="11" id="KW-0472">Membrane</keyword>
<keyword evidence="12" id="KW-0966">Cell projection</keyword>
<evidence type="ECO:0000256" key="15">
    <source>
        <dbReference type="ARBA" id="ARBA00038456"/>
    </source>
</evidence>
<keyword evidence="8" id="KW-0276">Fatty acid metabolism</keyword>
<sequence length="141" mass="15515">MGYATCFVCGQENDKGLHIHFHKDGENGVRASFLAEPWHEGWPGIQHGGVTSAILDEATAYVTFFMGVVAVTAQLQVEFQDPIRVGERVEIEAHPTKVTRRIVEVDASIRGTDGALKARSHAKMMILSQQQKEEMGLANLP</sequence>
<comment type="catalytic activity">
    <reaction evidence="22">
        <text>dodecanoyl-CoA + H2O = dodecanoate + CoA + H(+)</text>
        <dbReference type="Rhea" id="RHEA:30135"/>
        <dbReference type="ChEBI" id="CHEBI:15377"/>
        <dbReference type="ChEBI" id="CHEBI:15378"/>
        <dbReference type="ChEBI" id="CHEBI:18262"/>
        <dbReference type="ChEBI" id="CHEBI:57287"/>
        <dbReference type="ChEBI" id="CHEBI:57375"/>
    </reaction>
    <physiologicalReaction direction="left-to-right" evidence="22">
        <dbReference type="Rhea" id="RHEA:30136"/>
    </physiologicalReaction>
</comment>
<keyword evidence="5" id="KW-0963">Cytoplasm</keyword>
<evidence type="ECO:0000256" key="4">
    <source>
        <dbReference type="ARBA" id="ARBA00022475"/>
    </source>
</evidence>
<evidence type="ECO:0000256" key="5">
    <source>
        <dbReference type="ARBA" id="ARBA00022490"/>
    </source>
</evidence>
<comment type="catalytic activity">
    <reaction evidence="20">
        <text>hexadecanoyl-CoA + H2O = hexadecanoate + CoA + H(+)</text>
        <dbReference type="Rhea" id="RHEA:16645"/>
        <dbReference type="ChEBI" id="CHEBI:7896"/>
        <dbReference type="ChEBI" id="CHEBI:15377"/>
        <dbReference type="ChEBI" id="CHEBI:15378"/>
        <dbReference type="ChEBI" id="CHEBI:57287"/>
        <dbReference type="ChEBI" id="CHEBI:57379"/>
        <dbReference type="EC" id="3.1.2.2"/>
    </reaction>
    <physiologicalReaction direction="left-to-right" evidence="20">
        <dbReference type="Rhea" id="RHEA:16646"/>
    </physiologicalReaction>
</comment>
<comment type="catalytic activity">
    <reaction evidence="14">
        <text>(9Z)-octadecenoyl-CoA + H2O = (9Z)-octadecenoate + CoA + H(+)</text>
        <dbReference type="Rhea" id="RHEA:40139"/>
        <dbReference type="ChEBI" id="CHEBI:15377"/>
        <dbReference type="ChEBI" id="CHEBI:15378"/>
        <dbReference type="ChEBI" id="CHEBI:30823"/>
        <dbReference type="ChEBI" id="CHEBI:57287"/>
        <dbReference type="ChEBI" id="CHEBI:57387"/>
    </reaction>
    <physiologicalReaction direction="left-to-right" evidence="14">
        <dbReference type="Rhea" id="RHEA:40140"/>
    </physiologicalReaction>
</comment>
<evidence type="ECO:0000256" key="1">
    <source>
        <dbReference type="ARBA" id="ARBA00004170"/>
    </source>
</evidence>
<comment type="caution">
    <text evidence="25">The sequence shown here is derived from an EMBL/GenBank/DDBJ whole genome shotgun (WGS) entry which is preliminary data.</text>
</comment>
<evidence type="ECO:0000256" key="7">
    <source>
        <dbReference type="ARBA" id="ARBA00022801"/>
    </source>
</evidence>
<keyword evidence="7" id="KW-0378">Hydrolase</keyword>